<evidence type="ECO:0000313" key="3">
    <source>
        <dbReference type="Proteomes" id="UP000472269"/>
    </source>
</evidence>
<sequence>MQDPSLLPQPLPAPTPCCLQASTARSTGSRRLGLSADPFAPCAVAGPSLPLPLPARSRSRPGRAATAPRDAPAPPALRVARERLRIANPVFSSCADPRGRASLSRNPTL</sequence>
<proteinExistence type="predicted"/>
<evidence type="ECO:0000313" key="2">
    <source>
        <dbReference type="Ensembl" id="ENSACUP00000019751.1"/>
    </source>
</evidence>
<reference evidence="2" key="1">
    <citation type="submission" date="2025-08" db="UniProtKB">
        <authorList>
            <consortium name="Ensembl"/>
        </authorList>
    </citation>
    <scope>IDENTIFICATION</scope>
</reference>
<dbReference type="Proteomes" id="UP000472269">
    <property type="component" value="Unplaced"/>
</dbReference>
<feature type="region of interest" description="Disordered" evidence="1">
    <location>
        <begin position="47"/>
        <end position="76"/>
    </location>
</feature>
<name>A0A663N7Q2_ATHCN</name>
<feature type="compositionally biased region" description="Polar residues" evidence="1">
    <location>
        <begin position="20"/>
        <end position="29"/>
    </location>
</feature>
<dbReference type="Ensembl" id="ENSACUT00000021069.1">
    <property type="protein sequence ID" value="ENSACUP00000019751.1"/>
    <property type="gene ID" value="ENSACUG00000013203.1"/>
</dbReference>
<organism evidence="2 3">
    <name type="scientific">Athene cunicularia</name>
    <name type="common">Burrowing owl</name>
    <name type="synonym">Speotyto cunicularia</name>
    <dbReference type="NCBI Taxonomy" id="194338"/>
    <lineage>
        <taxon>Eukaryota</taxon>
        <taxon>Metazoa</taxon>
        <taxon>Chordata</taxon>
        <taxon>Craniata</taxon>
        <taxon>Vertebrata</taxon>
        <taxon>Euteleostomi</taxon>
        <taxon>Archelosauria</taxon>
        <taxon>Archosauria</taxon>
        <taxon>Dinosauria</taxon>
        <taxon>Saurischia</taxon>
        <taxon>Theropoda</taxon>
        <taxon>Coelurosauria</taxon>
        <taxon>Aves</taxon>
        <taxon>Neognathae</taxon>
        <taxon>Neoaves</taxon>
        <taxon>Telluraves</taxon>
        <taxon>Strigiformes</taxon>
        <taxon>Strigidae</taxon>
        <taxon>Athene</taxon>
    </lineage>
</organism>
<dbReference type="AlphaFoldDB" id="A0A663N7Q2"/>
<protein>
    <submittedName>
        <fullName evidence="2">Uncharacterized protein</fullName>
    </submittedName>
</protein>
<feature type="region of interest" description="Disordered" evidence="1">
    <location>
        <begin position="1"/>
        <end position="32"/>
    </location>
</feature>
<keyword evidence="3" id="KW-1185">Reference proteome</keyword>
<evidence type="ECO:0000256" key="1">
    <source>
        <dbReference type="SAM" id="MobiDB-lite"/>
    </source>
</evidence>
<reference evidence="2" key="2">
    <citation type="submission" date="2025-09" db="UniProtKB">
        <authorList>
            <consortium name="Ensembl"/>
        </authorList>
    </citation>
    <scope>IDENTIFICATION</scope>
</reference>
<accession>A0A663N7Q2</accession>